<dbReference type="Proteomes" id="UP000678679">
    <property type="component" value="Chromosome 1"/>
</dbReference>
<evidence type="ECO:0000256" key="3">
    <source>
        <dbReference type="ARBA" id="ARBA00022692"/>
    </source>
</evidence>
<protein>
    <submittedName>
        <fullName evidence="9">FUSC family protein</fullName>
    </submittedName>
</protein>
<dbReference type="PANTHER" id="PTHR30509">
    <property type="entry name" value="P-HYDROXYBENZOIC ACID EFFLUX PUMP SUBUNIT-RELATED"/>
    <property type="match status" value="1"/>
</dbReference>
<feature type="transmembrane region" description="Helical" evidence="7">
    <location>
        <begin position="70"/>
        <end position="86"/>
    </location>
</feature>
<sequence length="350" mass="40717">MSISKKIEAYIYNNVEKVHLYRTIAILAFSFFTVNYFKIPHGSWVCITVVVLLGPYPEFGGIIHRVKQRILGTIAASISGVAMIFFFHNNLWMQTIFLIAWIPLMAALFKKYPYSYLVCIFTVVIVLGVTEDKTIDSALWRVGNIMAGGLITLIFSLIFPVRGIKELRLEMAESILMIDKLYTSTIKGEFAHKEYLDDMTLVFNSLRKQRKTYEHVTKESKHFKLNRQELENITVVMRKMSSIVELLNSSTIASEIGNKYISQLYSIQEKRAFFTERMQNIAKQLKDNTYTSPEETVIRLTSSREELDKLYQENDDEHTPLSPYSYVWLNYQYGLQLFKLEQSVYKVFNN</sequence>
<evidence type="ECO:0000256" key="4">
    <source>
        <dbReference type="ARBA" id="ARBA00022989"/>
    </source>
</evidence>
<gene>
    <name evidence="9" type="ORF">KMW28_08365</name>
</gene>
<feature type="transmembrane region" description="Helical" evidence="7">
    <location>
        <begin position="20"/>
        <end position="36"/>
    </location>
</feature>
<evidence type="ECO:0000256" key="5">
    <source>
        <dbReference type="ARBA" id="ARBA00023136"/>
    </source>
</evidence>
<evidence type="ECO:0000313" key="9">
    <source>
        <dbReference type="EMBL" id="QWG03582.1"/>
    </source>
</evidence>
<name>A0AAX1N800_9BACT</name>
<keyword evidence="10" id="KW-1185">Reference proteome</keyword>
<dbReference type="RefSeq" id="WP_169664621.1">
    <property type="nucleotide sequence ID" value="NZ_CP076132.1"/>
</dbReference>
<evidence type="ECO:0000256" key="2">
    <source>
        <dbReference type="ARBA" id="ARBA00022475"/>
    </source>
</evidence>
<keyword evidence="5 7" id="KW-0472">Membrane</keyword>
<dbReference type="AlphaFoldDB" id="A0AAX1N800"/>
<dbReference type="Pfam" id="PF13515">
    <property type="entry name" value="FUSC_2"/>
    <property type="match status" value="1"/>
</dbReference>
<feature type="domain" description="Integral membrane bound transporter" evidence="8">
    <location>
        <begin position="31"/>
        <end position="155"/>
    </location>
</feature>
<dbReference type="InterPro" id="IPR049453">
    <property type="entry name" value="Memb_transporter_dom"/>
</dbReference>
<evidence type="ECO:0000259" key="8">
    <source>
        <dbReference type="Pfam" id="PF13515"/>
    </source>
</evidence>
<organism evidence="9 10">
    <name type="scientific">Flammeovirga yaeyamensis</name>
    <dbReference type="NCBI Taxonomy" id="367791"/>
    <lineage>
        <taxon>Bacteria</taxon>
        <taxon>Pseudomonadati</taxon>
        <taxon>Bacteroidota</taxon>
        <taxon>Cytophagia</taxon>
        <taxon>Cytophagales</taxon>
        <taxon>Flammeovirgaceae</taxon>
        <taxon>Flammeovirga</taxon>
    </lineage>
</organism>
<dbReference type="GO" id="GO:0005886">
    <property type="term" value="C:plasma membrane"/>
    <property type="evidence" value="ECO:0007669"/>
    <property type="project" value="UniProtKB-SubCell"/>
</dbReference>
<reference evidence="9 10" key="1">
    <citation type="submission" date="2021-05" db="EMBL/GenBank/DDBJ databases">
        <title>Comparative genomic studies on the polysaccharide-degrading batcterial strains of the Flammeovirga genus.</title>
        <authorList>
            <person name="Zewei F."/>
            <person name="Zheng Z."/>
            <person name="Yu L."/>
            <person name="Ruyue G."/>
            <person name="Yanhong M."/>
            <person name="Yuanyuan C."/>
            <person name="Jingyan G."/>
            <person name="Wenjun H."/>
        </authorList>
    </citation>
    <scope>NUCLEOTIDE SEQUENCE [LARGE SCALE GENOMIC DNA]</scope>
    <source>
        <strain evidence="9 10">NBRC:100898</strain>
    </source>
</reference>
<keyword evidence="4 7" id="KW-1133">Transmembrane helix</keyword>
<dbReference type="PANTHER" id="PTHR30509:SF9">
    <property type="entry name" value="MULTIDRUG RESISTANCE PROTEIN MDTO"/>
    <property type="match status" value="1"/>
</dbReference>
<keyword evidence="3 7" id="KW-0812">Transmembrane</keyword>
<proteinExistence type="inferred from homology"/>
<dbReference type="KEGG" id="fya:KMW28_08365"/>
<feature type="transmembrane region" description="Helical" evidence="7">
    <location>
        <begin position="142"/>
        <end position="161"/>
    </location>
</feature>
<comment type="similarity">
    <text evidence="6">Belongs to the YccS/YhfK family.</text>
</comment>
<evidence type="ECO:0000256" key="6">
    <source>
        <dbReference type="ARBA" id="ARBA00043993"/>
    </source>
</evidence>
<keyword evidence="2" id="KW-1003">Cell membrane</keyword>
<evidence type="ECO:0000256" key="7">
    <source>
        <dbReference type="SAM" id="Phobius"/>
    </source>
</evidence>
<accession>A0AAX1N800</accession>
<evidence type="ECO:0000313" key="10">
    <source>
        <dbReference type="Proteomes" id="UP000678679"/>
    </source>
</evidence>
<feature type="transmembrane region" description="Helical" evidence="7">
    <location>
        <begin position="42"/>
        <end position="63"/>
    </location>
</feature>
<dbReference type="EMBL" id="CP076132">
    <property type="protein sequence ID" value="QWG03582.1"/>
    <property type="molecule type" value="Genomic_DNA"/>
</dbReference>
<evidence type="ECO:0000256" key="1">
    <source>
        <dbReference type="ARBA" id="ARBA00004651"/>
    </source>
</evidence>
<feature type="transmembrane region" description="Helical" evidence="7">
    <location>
        <begin position="114"/>
        <end position="130"/>
    </location>
</feature>
<comment type="subcellular location">
    <subcellularLocation>
        <location evidence="1">Cell membrane</location>
        <topology evidence="1">Multi-pass membrane protein</topology>
    </subcellularLocation>
</comment>